<keyword evidence="4" id="KW-1185">Reference proteome</keyword>
<feature type="compositionally biased region" description="Acidic residues" evidence="1">
    <location>
        <begin position="437"/>
        <end position="455"/>
    </location>
</feature>
<proteinExistence type="predicted"/>
<evidence type="ECO:0000313" key="3">
    <source>
        <dbReference type="EMBL" id="KPM41890.1"/>
    </source>
</evidence>
<feature type="region of interest" description="Disordered" evidence="1">
    <location>
        <begin position="437"/>
        <end position="467"/>
    </location>
</feature>
<reference evidence="3 4" key="1">
    <citation type="submission" date="2015-09" db="EMBL/GenBank/DDBJ databases">
        <title>Draft genome of a European isolate of the apple canker pathogen Neonectria ditissima.</title>
        <authorList>
            <person name="Gomez-Cortecero A."/>
            <person name="Harrison R.J."/>
            <person name="Armitage A.D."/>
        </authorList>
    </citation>
    <scope>NUCLEOTIDE SEQUENCE [LARGE SCALE GENOMIC DNA]</scope>
    <source>
        <strain evidence="3 4">R09/05</strain>
    </source>
</reference>
<accession>A0A0P7BMY2</accession>
<dbReference type="Gene3D" id="1.20.1280.50">
    <property type="match status" value="1"/>
</dbReference>
<name>A0A0P7BMY2_9HYPO</name>
<protein>
    <recommendedName>
        <fullName evidence="2">F-box domain-containing protein</fullName>
    </recommendedName>
</protein>
<dbReference type="CDD" id="cd09917">
    <property type="entry name" value="F-box_SF"/>
    <property type="match status" value="1"/>
</dbReference>
<dbReference type="PROSITE" id="PS50181">
    <property type="entry name" value="FBOX"/>
    <property type="match status" value="1"/>
</dbReference>
<dbReference type="Pfam" id="PF12937">
    <property type="entry name" value="F-box-like"/>
    <property type="match status" value="1"/>
</dbReference>
<dbReference type="Proteomes" id="UP000050424">
    <property type="component" value="Unassembled WGS sequence"/>
</dbReference>
<dbReference type="EMBL" id="LKCW01000057">
    <property type="protein sequence ID" value="KPM41890.1"/>
    <property type="molecule type" value="Genomic_DNA"/>
</dbReference>
<evidence type="ECO:0000313" key="4">
    <source>
        <dbReference type="Proteomes" id="UP000050424"/>
    </source>
</evidence>
<dbReference type="InterPro" id="IPR001810">
    <property type="entry name" value="F-box_dom"/>
</dbReference>
<evidence type="ECO:0000256" key="1">
    <source>
        <dbReference type="SAM" id="MobiDB-lite"/>
    </source>
</evidence>
<dbReference type="AlphaFoldDB" id="A0A0P7BMY2"/>
<feature type="region of interest" description="Disordered" evidence="1">
    <location>
        <begin position="224"/>
        <end position="248"/>
    </location>
</feature>
<dbReference type="OrthoDB" id="3927840at2759"/>
<sequence length="467" mass="53154">MSTSSSTPSLVTLPDELFLAITSCLTPHELARLMRTCKRFNALVEPIFWTNIELHEVGFHESSAELKEPPPFIPVSERLYHRKQPWGSGQGAQVKAEKLFLLLQLLHDEDFDRMQELTKRVRNLCTVIEPGIGPWDEVKQERKDVIQIWQLLQFFTNLETLELHGDHYYSEEYELDTPEFTAPPLNLRFAKLFGYIPKSVARWVIRAGDSLERLELGMLDRPISTSRSSEPNFSPLPEENLAEPDDEYSDWGSLREETVIPRPQSGFLPDVGQLSLSRVKHLSFCQPSPGDGSSIDYSWSSRAEDACLDDWQGLIQAAGPTLETLVLEQRPAAEYIEQDGVSELEYLRRDSGSGNGPLVGMVMSLVANNVLPELKKVYLYGMVAGEDVNRRPSEDFSAGRLMTLLEARKIQCEARLGQWCPFDDSPGYAFWASWDGEESEDDYEDEEDEEYEDEESKMKWNTLLASV</sequence>
<comment type="caution">
    <text evidence="3">The sequence shown here is derived from an EMBL/GenBank/DDBJ whole genome shotgun (WGS) entry which is preliminary data.</text>
</comment>
<dbReference type="SUPFAM" id="SSF81383">
    <property type="entry name" value="F-box domain"/>
    <property type="match status" value="1"/>
</dbReference>
<dbReference type="InterPro" id="IPR036047">
    <property type="entry name" value="F-box-like_dom_sf"/>
</dbReference>
<organism evidence="3 4">
    <name type="scientific">Neonectria ditissima</name>
    <dbReference type="NCBI Taxonomy" id="78410"/>
    <lineage>
        <taxon>Eukaryota</taxon>
        <taxon>Fungi</taxon>
        <taxon>Dikarya</taxon>
        <taxon>Ascomycota</taxon>
        <taxon>Pezizomycotina</taxon>
        <taxon>Sordariomycetes</taxon>
        <taxon>Hypocreomycetidae</taxon>
        <taxon>Hypocreales</taxon>
        <taxon>Nectriaceae</taxon>
        <taxon>Neonectria</taxon>
    </lineage>
</organism>
<gene>
    <name evidence="3" type="ORF">AK830_g4646</name>
</gene>
<evidence type="ECO:0000259" key="2">
    <source>
        <dbReference type="PROSITE" id="PS50181"/>
    </source>
</evidence>
<dbReference type="SMART" id="SM00256">
    <property type="entry name" value="FBOX"/>
    <property type="match status" value="1"/>
</dbReference>
<feature type="domain" description="F-box" evidence="2">
    <location>
        <begin position="7"/>
        <end position="52"/>
    </location>
</feature>